<dbReference type="FunFam" id="1.10.150.570:FF:000001">
    <property type="entry name" value="tRNA uridine 5-carboxymethylaminomethyl modification enzyme MnmG"/>
    <property type="match status" value="1"/>
</dbReference>
<evidence type="ECO:0000256" key="5">
    <source>
        <dbReference type="ARBA" id="ARBA00022630"/>
    </source>
</evidence>
<evidence type="ECO:0000256" key="4">
    <source>
        <dbReference type="ARBA" id="ARBA00020461"/>
    </source>
</evidence>
<comment type="caution">
    <text evidence="13">The sequence shown here is derived from an EMBL/GenBank/DDBJ whole genome shotgun (WGS) entry which is preliminary data.</text>
</comment>
<feature type="binding site" evidence="11">
    <location>
        <position position="370"/>
    </location>
    <ligand>
        <name>FAD</name>
        <dbReference type="ChEBI" id="CHEBI:57692"/>
    </ligand>
</feature>
<feature type="domain" description="tRNA uridine 5-carboxymethylaminomethyl modification enzyme C-terminal subdomain" evidence="12">
    <location>
        <begin position="544"/>
        <end position="615"/>
    </location>
</feature>
<evidence type="ECO:0000256" key="10">
    <source>
        <dbReference type="ARBA" id="ARBA00031800"/>
    </source>
</evidence>
<dbReference type="NCBIfam" id="TIGR00136">
    <property type="entry name" value="mnmG_gidA"/>
    <property type="match status" value="1"/>
</dbReference>
<feature type="binding site" evidence="11">
    <location>
        <begin position="273"/>
        <end position="287"/>
    </location>
    <ligand>
        <name>NAD(+)</name>
        <dbReference type="ChEBI" id="CHEBI:57540"/>
    </ligand>
</feature>
<keyword evidence="5 11" id="KW-0285">Flavoprotein</keyword>
<evidence type="ECO:0000256" key="8">
    <source>
        <dbReference type="ARBA" id="ARBA00023027"/>
    </source>
</evidence>
<dbReference type="InterPro" id="IPR004416">
    <property type="entry name" value="MnmG"/>
</dbReference>
<dbReference type="InterPro" id="IPR047001">
    <property type="entry name" value="MnmG_C_subdom"/>
</dbReference>
<dbReference type="EMBL" id="MKGN01000002">
    <property type="protein sequence ID" value="PHN16354.1"/>
    <property type="molecule type" value="Genomic_DNA"/>
</dbReference>
<dbReference type="PANTHER" id="PTHR11806:SF0">
    <property type="entry name" value="PROTEIN MTO1 HOMOLOG, MITOCHONDRIAL"/>
    <property type="match status" value="1"/>
</dbReference>
<dbReference type="SMART" id="SM01228">
    <property type="entry name" value="GIDA_assoc_3"/>
    <property type="match status" value="1"/>
</dbReference>
<comment type="function">
    <text evidence="2 11">NAD-binding protein involved in the addition of a carboxymethylaminomethyl (cmnm) group at the wobble position (U34) of certain tRNAs, forming tRNA-cmnm(5)s(2)U34.</text>
</comment>
<accession>A0A2G0V7A0</accession>
<dbReference type="Pfam" id="PF21680">
    <property type="entry name" value="GIDA_C_1st"/>
    <property type="match status" value="1"/>
</dbReference>
<dbReference type="OrthoDB" id="9815560at2"/>
<dbReference type="PANTHER" id="PTHR11806">
    <property type="entry name" value="GLUCOSE INHIBITED DIVISION PROTEIN A"/>
    <property type="match status" value="1"/>
</dbReference>
<dbReference type="SUPFAM" id="SSF51905">
    <property type="entry name" value="FAD/NAD(P)-binding domain"/>
    <property type="match status" value="1"/>
</dbReference>
<keyword evidence="6 11" id="KW-0819">tRNA processing</keyword>
<dbReference type="HAMAP" id="MF_00129">
    <property type="entry name" value="MnmG_GidA"/>
    <property type="match status" value="1"/>
</dbReference>
<dbReference type="GO" id="GO:0050660">
    <property type="term" value="F:flavin adenine dinucleotide binding"/>
    <property type="evidence" value="ECO:0007669"/>
    <property type="project" value="UniProtKB-UniRule"/>
</dbReference>
<keyword evidence="14" id="KW-1185">Reference proteome</keyword>
<evidence type="ECO:0000313" key="14">
    <source>
        <dbReference type="Proteomes" id="UP000222818"/>
    </source>
</evidence>
<evidence type="ECO:0000313" key="13">
    <source>
        <dbReference type="EMBL" id="PHN16354.1"/>
    </source>
</evidence>
<feature type="binding site" evidence="11">
    <location>
        <position position="125"/>
    </location>
    <ligand>
        <name>FAD</name>
        <dbReference type="ChEBI" id="CHEBI:57692"/>
    </ligand>
</feature>
<evidence type="ECO:0000256" key="3">
    <source>
        <dbReference type="ARBA" id="ARBA00007653"/>
    </source>
</evidence>
<name>A0A2G0V7A0_9PROT</name>
<keyword evidence="8 11" id="KW-0520">NAD</keyword>
<dbReference type="Pfam" id="PF01134">
    <property type="entry name" value="GIDA"/>
    <property type="match status" value="1"/>
</dbReference>
<dbReference type="Gene3D" id="3.50.50.60">
    <property type="entry name" value="FAD/NAD(P)-binding domain"/>
    <property type="match status" value="2"/>
</dbReference>
<feature type="binding site" evidence="11">
    <location>
        <begin position="13"/>
        <end position="18"/>
    </location>
    <ligand>
        <name>FAD</name>
        <dbReference type="ChEBI" id="CHEBI:57692"/>
    </ligand>
</feature>
<comment type="subunit">
    <text evidence="9 11">Homodimer. Heterotetramer of two MnmE and two MnmG subunits.</text>
</comment>
<evidence type="ECO:0000256" key="6">
    <source>
        <dbReference type="ARBA" id="ARBA00022694"/>
    </source>
</evidence>
<evidence type="ECO:0000259" key="12">
    <source>
        <dbReference type="SMART" id="SM01228"/>
    </source>
</evidence>
<dbReference type="InterPro" id="IPR002218">
    <property type="entry name" value="MnmG-rel"/>
</dbReference>
<keyword evidence="7 11" id="KW-0274">FAD</keyword>
<dbReference type="InterPro" id="IPR036188">
    <property type="entry name" value="FAD/NAD-bd_sf"/>
</dbReference>
<evidence type="ECO:0000256" key="11">
    <source>
        <dbReference type="HAMAP-Rule" id="MF_00129"/>
    </source>
</evidence>
<keyword evidence="11" id="KW-0963">Cytoplasm</keyword>
<evidence type="ECO:0000256" key="7">
    <source>
        <dbReference type="ARBA" id="ARBA00022827"/>
    </source>
</evidence>
<dbReference type="PROSITE" id="PS01280">
    <property type="entry name" value="GIDA_1"/>
    <property type="match status" value="1"/>
</dbReference>
<dbReference type="InterPro" id="IPR040131">
    <property type="entry name" value="MnmG_N"/>
</dbReference>
<dbReference type="GO" id="GO:0005829">
    <property type="term" value="C:cytosol"/>
    <property type="evidence" value="ECO:0007669"/>
    <property type="project" value="TreeGrafter"/>
</dbReference>
<dbReference type="Gene3D" id="1.10.150.570">
    <property type="entry name" value="GidA associated domain, C-terminal subdomain"/>
    <property type="match status" value="1"/>
</dbReference>
<evidence type="ECO:0000256" key="9">
    <source>
        <dbReference type="ARBA" id="ARBA00025948"/>
    </source>
</evidence>
<reference evidence="13 14" key="1">
    <citation type="journal article" date="2017" name="ISME J.">
        <title>Tremblaya phenacola PPER: an evolutionary beta-gammaproteobacterium collage.</title>
        <authorList>
            <person name="Gil R."/>
            <person name="Vargas-Chavez C."/>
            <person name="Lopez-Madrigal S."/>
            <person name="Santos-Garcia D."/>
            <person name="Latorre A."/>
            <person name="Moya A."/>
        </authorList>
    </citation>
    <scope>NUCLEOTIDE SEQUENCE [LARGE SCALE GENOMIC DNA]</scope>
    <source>
        <strain evidence="13 14">PPER</strain>
    </source>
</reference>
<dbReference type="InterPro" id="IPR049312">
    <property type="entry name" value="GIDA_C_N"/>
</dbReference>
<dbReference type="PROSITE" id="PS01281">
    <property type="entry name" value="GIDA_2"/>
    <property type="match status" value="1"/>
</dbReference>
<dbReference type="Proteomes" id="UP000222818">
    <property type="component" value="Unassembled WGS sequence"/>
</dbReference>
<dbReference type="InterPro" id="IPR020595">
    <property type="entry name" value="MnmG-rel_CS"/>
</dbReference>
<evidence type="ECO:0000256" key="2">
    <source>
        <dbReference type="ARBA" id="ARBA00003717"/>
    </source>
</evidence>
<dbReference type="Pfam" id="PF13932">
    <property type="entry name" value="SAM_GIDA_C"/>
    <property type="match status" value="1"/>
</dbReference>
<comment type="subcellular location">
    <subcellularLocation>
        <location evidence="11">Cytoplasm</location>
    </subcellularLocation>
</comment>
<dbReference type="InterPro" id="IPR026904">
    <property type="entry name" value="MnmG_C"/>
</dbReference>
<dbReference type="AlphaFoldDB" id="A0A2G0V7A0"/>
<comment type="similarity">
    <text evidence="3 11">Belongs to the MnmG family.</text>
</comment>
<gene>
    <name evidence="11 13" type="primary">mnmG</name>
    <name evidence="11" type="synonym">gidA</name>
    <name evidence="13" type="ORF">TPPER_00032</name>
</gene>
<dbReference type="FunFam" id="3.50.50.60:FF:000002">
    <property type="entry name" value="tRNA uridine 5-carboxymethylaminomethyl modification enzyme MnmG"/>
    <property type="match status" value="1"/>
</dbReference>
<dbReference type="GO" id="GO:0030488">
    <property type="term" value="P:tRNA methylation"/>
    <property type="evidence" value="ECO:0007669"/>
    <property type="project" value="TreeGrafter"/>
</dbReference>
<dbReference type="Gene3D" id="1.10.10.1800">
    <property type="entry name" value="tRNA uridine 5-carboxymethylaminomethyl modification enzyme MnmG/GidA"/>
    <property type="match status" value="1"/>
</dbReference>
<feature type="binding site" evidence="11">
    <location>
        <position position="180"/>
    </location>
    <ligand>
        <name>FAD</name>
        <dbReference type="ChEBI" id="CHEBI:57692"/>
    </ligand>
</feature>
<proteinExistence type="inferred from homology"/>
<protein>
    <recommendedName>
        <fullName evidence="4 11">tRNA uridine 5-carboxymethylaminomethyl modification enzyme MnmG</fullName>
    </recommendedName>
    <alternativeName>
        <fullName evidence="10 11">Glucose-inhibited division protein A</fullName>
    </alternativeName>
</protein>
<dbReference type="GO" id="GO:0002098">
    <property type="term" value="P:tRNA wobble uridine modification"/>
    <property type="evidence" value="ECO:0007669"/>
    <property type="project" value="InterPro"/>
</dbReference>
<organism evidence="13 14">
    <name type="scientific">Candidatus Tremblayella phenacoccinincola</name>
    <dbReference type="NCBI Taxonomy" id="1010676"/>
    <lineage>
        <taxon>Bacteria</taxon>
        <taxon>Pseudomonadati</taxon>
        <taxon>Pseudomonadota</taxon>
        <taxon>Betaproteobacteria</taxon>
        <taxon>Candidatus Tremblayella</taxon>
    </lineage>
</organism>
<dbReference type="InterPro" id="IPR044920">
    <property type="entry name" value="MnmG_C_subdom_sf"/>
</dbReference>
<sequence length="626" mass="69817">MLNRSSFDVIIIGGGHAGIEASVASSKMGCKTLLLTQSILTIGKLSCNPAIGGIGKGHLVKEVAALGGVMAKAIDNSGIQFKTINSSKGPAVQSTRAQADKSLYNKEVYSILKAQKDLTILSQEVKELVLKRYKIIGVITAKELVFNAEAVILTAGTFMNGKLSIGKSYFSGGRVGNKSSKLLPMFLNRLPLKLNRLKTGTPPRLDINSINFKILETQYSDYPLPCFSFYKDLTKSIRQVPCYITKTNKITHEVIASNIEYSPLYNGNIKSIGPRYCPSIEDKVVRFYNKSSHQIFLEPEGLTSNKVYPNGLSTCLPYNIQRYIVRTIKGLEKAHIISPGYAIEYDFINPIDLKLSLESKLIKGLFLAGQVNGSTGYEEAAGQGVIAGINAARMCLNKEAWTPRRDQAYLGVLLDDLCTQGAEEPYRLFTSRAEYRLILREDNADLRLTEIGRKLGLISDSHWRSYCTKANNIEAIHQKLKEAFIYPNTKASSYINNLIVNPLLKEVSCKCLLKRPSITYNMLLTTKGFPYIDVYAFKEVEIQIKYSGYIVRQYEAVKRNISNELIKMPYNIEYNNIPGLSNEATEKLNKHHPSTIGQASRISGITPVVISMLLIWLRKHNMLKVH</sequence>
<comment type="cofactor">
    <cofactor evidence="1 11">
        <name>FAD</name>
        <dbReference type="ChEBI" id="CHEBI:57692"/>
    </cofactor>
</comment>
<dbReference type="RefSeq" id="WP_099336780.1">
    <property type="nucleotide sequence ID" value="NZ_MKGN01000002.1"/>
</dbReference>
<evidence type="ECO:0000256" key="1">
    <source>
        <dbReference type="ARBA" id="ARBA00001974"/>
    </source>
</evidence>